<evidence type="ECO:0000313" key="2">
    <source>
        <dbReference type="Proteomes" id="UP001271007"/>
    </source>
</evidence>
<dbReference type="EMBL" id="JAWDJX010000081">
    <property type="protein sequence ID" value="KAK3046750.1"/>
    <property type="molecule type" value="Genomic_DNA"/>
</dbReference>
<dbReference type="PANTHER" id="PTHR42037">
    <property type="match status" value="1"/>
</dbReference>
<dbReference type="AlphaFoldDB" id="A0AAJ0DBP6"/>
<proteinExistence type="predicted"/>
<sequence>MADHGASVYDHFYRCLTVQHVLQHIRRYALSNAYISRGEKKTRGPHFKKEEDCWHIFLDSLSILCDHKTGGQTVTSIAAELDHGNNGKRTFWILVNRQHPESETALRASDHLNGLMERLHQSARGVQANEQLMFESFYDSVSKARNRVNNYRKKLQGRIAALKDRATGLSPEEILLIEKIDTLVDENKTVCTLCKKAYEFRSTGHARKLAERARKDPTDEWKHVCHFIGRLGAWLKASLFLFENASCFADILSNYEVKIVPIGDYTRFSTPQPMWDLQRLLLHTLPTHFDVSKARLEHLFGQGAWNVANSLLEECEATGWRLKTHAEASMAHFFFVEDRHFVNEDRYIGCSKPSCMCCELYLEALSGKFAQRPRSGNAWIQWRLPGPSPSTSASANAIMQRMADRLQRDIEIELISASKGHVFTHDSSTNMSSVLGRSSMHHQ</sequence>
<comment type="caution">
    <text evidence="1">The sequence shown here is derived from an EMBL/GenBank/DDBJ whole genome shotgun (WGS) entry which is preliminary data.</text>
</comment>
<dbReference type="InterPro" id="IPR027796">
    <property type="entry name" value="OTT_1508_deam-like"/>
</dbReference>
<keyword evidence="2" id="KW-1185">Reference proteome</keyword>
<organism evidence="1 2">
    <name type="scientific">Extremus antarcticus</name>
    <dbReference type="NCBI Taxonomy" id="702011"/>
    <lineage>
        <taxon>Eukaryota</taxon>
        <taxon>Fungi</taxon>
        <taxon>Dikarya</taxon>
        <taxon>Ascomycota</taxon>
        <taxon>Pezizomycotina</taxon>
        <taxon>Dothideomycetes</taxon>
        <taxon>Dothideomycetidae</taxon>
        <taxon>Mycosphaerellales</taxon>
        <taxon>Extremaceae</taxon>
        <taxon>Extremus</taxon>
    </lineage>
</organism>
<reference evidence="1" key="1">
    <citation type="submission" date="2023-04" db="EMBL/GenBank/DDBJ databases">
        <title>Black Yeasts Isolated from many extreme environments.</title>
        <authorList>
            <person name="Coleine C."/>
            <person name="Stajich J.E."/>
            <person name="Selbmann L."/>
        </authorList>
    </citation>
    <scope>NUCLEOTIDE SEQUENCE</scope>
    <source>
        <strain evidence="1">CCFEE 5312</strain>
    </source>
</reference>
<dbReference type="PANTHER" id="PTHR42037:SF1">
    <property type="match status" value="1"/>
</dbReference>
<accession>A0AAJ0DBP6</accession>
<protein>
    <submittedName>
        <fullName evidence="1">Uncharacterized protein</fullName>
    </submittedName>
</protein>
<gene>
    <name evidence="1" type="ORF">LTR09_011775</name>
</gene>
<dbReference type="Proteomes" id="UP001271007">
    <property type="component" value="Unassembled WGS sequence"/>
</dbReference>
<evidence type="ECO:0000313" key="1">
    <source>
        <dbReference type="EMBL" id="KAK3046750.1"/>
    </source>
</evidence>
<name>A0AAJ0DBP6_9PEZI</name>
<dbReference type="Pfam" id="PF14441">
    <property type="entry name" value="OTT_1508_deam"/>
    <property type="match status" value="1"/>
</dbReference>